<evidence type="ECO:0000313" key="2">
    <source>
        <dbReference type="Proteomes" id="UP001175271"/>
    </source>
</evidence>
<gene>
    <name evidence="1" type="ORF">QR680_007833</name>
</gene>
<name>A0AA39IGK9_9BILA</name>
<dbReference type="EMBL" id="JAUCMV010000001">
    <property type="protein sequence ID" value="KAK0422864.1"/>
    <property type="molecule type" value="Genomic_DNA"/>
</dbReference>
<dbReference type="Pfam" id="PF14469">
    <property type="entry name" value="AKAP28"/>
    <property type="match status" value="1"/>
</dbReference>
<evidence type="ECO:0000313" key="1">
    <source>
        <dbReference type="EMBL" id="KAK0422864.1"/>
    </source>
</evidence>
<dbReference type="Proteomes" id="UP001175271">
    <property type="component" value="Unassembled WGS sequence"/>
</dbReference>
<comment type="caution">
    <text evidence="1">The sequence shown here is derived from an EMBL/GenBank/DDBJ whole genome shotgun (WGS) entry which is preliminary data.</text>
</comment>
<dbReference type="AlphaFoldDB" id="A0AA39IGK9"/>
<proteinExistence type="predicted"/>
<protein>
    <submittedName>
        <fullName evidence="1">Uncharacterized protein</fullName>
    </submittedName>
</protein>
<reference evidence="1" key="1">
    <citation type="submission" date="2023-06" db="EMBL/GenBank/DDBJ databases">
        <title>Genomic analysis of the entomopathogenic nematode Steinernema hermaphroditum.</title>
        <authorList>
            <person name="Schwarz E.M."/>
            <person name="Heppert J.K."/>
            <person name="Baniya A."/>
            <person name="Schwartz H.T."/>
            <person name="Tan C.-H."/>
            <person name="Antoshechkin I."/>
            <person name="Sternberg P.W."/>
            <person name="Goodrich-Blair H."/>
            <person name="Dillman A.R."/>
        </authorList>
    </citation>
    <scope>NUCLEOTIDE SEQUENCE</scope>
    <source>
        <strain evidence="1">PS9179</strain>
        <tissue evidence="1">Whole animal</tissue>
    </source>
</reference>
<keyword evidence="2" id="KW-1185">Reference proteome</keyword>
<sequence length="211" mass="23922">MPLPERNKSACNKLAKGIVANLLKRAIQRVNEEKTSIYPYHGCLLRERSLPPIQPERAPSPHVIQRSTTYGSLPHLPTVAFPPSAHFTRDLGIKKIAEIIDKTWSYGSLRYSVSFLCVVPLQRFDRYKYAVTWMAPYGTSANVFFNVDSARVDIWRPVHVSYTFDTGKVVRTPMQSSSYHNEWLSALEANDIATHRYFARTGRAMHVGGSP</sequence>
<dbReference type="InterPro" id="IPR025663">
    <property type="entry name" value="AKAP_28"/>
</dbReference>
<organism evidence="1 2">
    <name type="scientific">Steinernema hermaphroditum</name>
    <dbReference type="NCBI Taxonomy" id="289476"/>
    <lineage>
        <taxon>Eukaryota</taxon>
        <taxon>Metazoa</taxon>
        <taxon>Ecdysozoa</taxon>
        <taxon>Nematoda</taxon>
        <taxon>Chromadorea</taxon>
        <taxon>Rhabditida</taxon>
        <taxon>Tylenchina</taxon>
        <taxon>Panagrolaimomorpha</taxon>
        <taxon>Strongyloidoidea</taxon>
        <taxon>Steinernematidae</taxon>
        <taxon>Steinernema</taxon>
    </lineage>
</organism>
<accession>A0AA39IGK9</accession>